<dbReference type="InterPro" id="IPR013325">
    <property type="entry name" value="RNA_pol_sigma_r2"/>
</dbReference>
<name>A0A6J4INV2_9CHLR</name>
<proteinExistence type="predicted"/>
<sequence length="156" mass="16838">MSVVDSTKKTKRVSIQATPKPSSAVGLPKIETAQAPGKRLKGVITAAPESRSDSQDNPLPDIDNTTLLAQNRVGTFNGANLVDQSDEDDELELTDSEVEAGDELEADDDENRGELEARMGELTDAGSSTSDPVRQYLQEIGRVRLLTLEEEISVAR</sequence>
<evidence type="ECO:0000259" key="2">
    <source>
        <dbReference type="Pfam" id="PF00140"/>
    </source>
</evidence>
<dbReference type="AlphaFoldDB" id="A0A6J4INV2"/>
<organism evidence="3">
    <name type="scientific">uncultured Chloroflexia bacterium</name>
    <dbReference type="NCBI Taxonomy" id="1672391"/>
    <lineage>
        <taxon>Bacteria</taxon>
        <taxon>Bacillati</taxon>
        <taxon>Chloroflexota</taxon>
        <taxon>Chloroflexia</taxon>
        <taxon>environmental samples</taxon>
    </lineage>
</organism>
<feature type="region of interest" description="Disordered" evidence="1">
    <location>
        <begin position="1"/>
        <end position="64"/>
    </location>
</feature>
<feature type="region of interest" description="Disordered" evidence="1">
    <location>
        <begin position="79"/>
        <end position="131"/>
    </location>
</feature>
<gene>
    <name evidence="3" type="ORF">AVDCRST_MAG93-1968</name>
</gene>
<feature type="compositionally biased region" description="Acidic residues" evidence="1">
    <location>
        <begin position="84"/>
        <end position="111"/>
    </location>
</feature>
<dbReference type="GO" id="GO:0006352">
    <property type="term" value="P:DNA-templated transcription initiation"/>
    <property type="evidence" value="ECO:0007669"/>
    <property type="project" value="InterPro"/>
</dbReference>
<feature type="non-terminal residue" evidence="3">
    <location>
        <position position="156"/>
    </location>
</feature>
<dbReference type="GO" id="GO:0003677">
    <property type="term" value="F:DNA binding"/>
    <property type="evidence" value="ECO:0007669"/>
    <property type="project" value="InterPro"/>
</dbReference>
<dbReference type="InterPro" id="IPR009042">
    <property type="entry name" value="RNA_pol_sigma70_r1_2"/>
</dbReference>
<evidence type="ECO:0000313" key="3">
    <source>
        <dbReference type="EMBL" id="CAA9255922.1"/>
    </source>
</evidence>
<feature type="domain" description="RNA polymerase sigma-70 region 1.2" evidence="2">
    <location>
        <begin position="131"/>
        <end position="156"/>
    </location>
</feature>
<protein>
    <submittedName>
        <fullName evidence="3">Group 2 RNA polymerase sigma factor @ Cyanobacteria-specific RpoD-like sigma factor, type-7</fullName>
    </submittedName>
</protein>
<dbReference type="GO" id="GO:0016987">
    <property type="term" value="F:sigma factor activity"/>
    <property type="evidence" value="ECO:0007669"/>
    <property type="project" value="InterPro"/>
</dbReference>
<feature type="compositionally biased region" description="Basic and acidic residues" evidence="1">
    <location>
        <begin position="112"/>
        <end position="121"/>
    </location>
</feature>
<accession>A0A6J4INV2</accession>
<dbReference type="Pfam" id="PF00140">
    <property type="entry name" value="Sigma70_r1_2"/>
    <property type="match status" value="1"/>
</dbReference>
<dbReference type="SUPFAM" id="SSF88946">
    <property type="entry name" value="Sigma2 domain of RNA polymerase sigma factors"/>
    <property type="match status" value="1"/>
</dbReference>
<dbReference type="Gene3D" id="1.10.601.10">
    <property type="entry name" value="RNA Polymerase Primary Sigma Factor"/>
    <property type="match status" value="1"/>
</dbReference>
<dbReference type="EMBL" id="CADCTR010000670">
    <property type="protein sequence ID" value="CAA9255922.1"/>
    <property type="molecule type" value="Genomic_DNA"/>
</dbReference>
<evidence type="ECO:0000256" key="1">
    <source>
        <dbReference type="SAM" id="MobiDB-lite"/>
    </source>
</evidence>
<reference evidence="3" key="1">
    <citation type="submission" date="2020-02" db="EMBL/GenBank/DDBJ databases">
        <authorList>
            <person name="Meier V. D."/>
        </authorList>
    </citation>
    <scope>NUCLEOTIDE SEQUENCE</scope>
    <source>
        <strain evidence="3">AVDCRST_MAG93</strain>
    </source>
</reference>